<feature type="transmembrane region" description="Helical" evidence="7">
    <location>
        <begin position="132"/>
        <end position="157"/>
    </location>
</feature>
<evidence type="ECO:0000256" key="6">
    <source>
        <dbReference type="ARBA" id="ARBA00023136"/>
    </source>
</evidence>
<organism evidence="8">
    <name type="scientific">hydrocarbon metagenome</name>
    <dbReference type="NCBI Taxonomy" id="938273"/>
    <lineage>
        <taxon>unclassified sequences</taxon>
        <taxon>metagenomes</taxon>
        <taxon>ecological metagenomes</taxon>
    </lineage>
</organism>
<keyword evidence="4 7" id="KW-0812">Transmembrane</keyword>
<keyword evidence="3" id="KW-1003">Cell membrane</keyword>
<dbReference type="Gene3D" id="1.10.1760.20">
    <property type="match status" value="1"/>
</dbReference>
<keyword evidence="5 7" id="KW-1133">Transmembrane helix</keyword>
<dbReference type="EMBL" id="LNQE01001104">
    <property type="protein sequence ID" value="KUG21069.1"/>
    <property type="molecule type" value="Genomic_DNA"/>
</dbReference>
<reference evidence="8" key="1">
    <citation type="journal article" date="2015" name="Proc. Natl. Acad. Sci. U.S.A.">
        <title>Networks of energetic and metabolic interactions define dynamics in microbial communities.</title>
        <authorList>
            <person name="Embree M."/>
            <person name="Liu J.K."/>
            <person name="Al-Bassam M.M."/>
            <person name="Zengler K."/>
        </authorList>
    </citation>
    <scope>NUCLEOTIDE SEQUENCE</scope>
</reference>
<feature type="transmembrane region" description="Helical" evidence="7">
    <location>
        <begin position="106"/>
        <end position="126"/>
    </location>
</feature>
<evidence type="ECO:0000256" key="1">
    <source>
        <dbReference type="ARBA" id="ARBA00004651"/>
    </source>
</evidence>
<protein>
    <submittedName>
        <fullName evidence="8">Substrate-specific component nikm of nickel ecf transporter</fullName>
    </submittedName>
</protein>
<dbReference type="GO" id="GO:0005886">
    <property type="term" value="C:plasma membrane"/>
    <property type="evidence" value="ECO:0007669"/>
    <property type="project" value="UniProtKB-SubCell"/>
</dbReference>
<keyword evidence="6 7" id="KW-0472">Membrane</keyword>
<keyword evidence="2" id="KW-0813">Transport</keyword>
<dbReference type="GO" id="GO:0000041">
    <property type="term" value="P:transition metal ion transport"/>
    <property type="evidence" value="ECO:0007669"/>
    <property type="project" value="InterPro"/>
</dbReference>
<dbReference type="PANTHER" id="PTHR34229">
    <property type="entry name" value="METAL TRANSPORT PROTEIN HI_1621-RELATED"/>
    <property type="match status" value="1"/>
</dbReference>
<dbReference type="NCBIfam" id="NF004902">
    <property type="entry name" value="PRK06265.1-1"/>
    <property type="match status" value="1"/>
</dbReference>
<evidence type="ECO:0000313" key="8">
    <source>
        <dbReference type="EMBL" id="KUG21069.1"/>
    </source>
</evidence>
<evidence type="ECO:0000256" key="3">
    <source>
        <dbReference type="ARBA" id="ARBA00022475"/>
    </source>
</evidence>
<feature type="transmembrane region" description="Helical" evidence="7">
    <location>
        <begin position="6"/>
        <end position="28"/>
    </location>
</feature>
<evidence type="ECO:0000256" key="2">
    <source>
        <dbReference type="ARBA" id="ARBA00022448"/>
    </source>
</evidence>
<sequence length="212" mass="22219">MHIPDAFIPIAQAIVYWIIALIFIFLALRWARQSMGEEKVPLVAVLAAGIFAVQALNIPIPWGTSGHMVGAALAAVVLGSPYAGIFVLTLVLLVQGIVFADGGITTMGANIVNMVVVGSFFGFYAYTAIQRIIAHTFAATFVAGWLSLFVSALIAAVQLGLAGTFPLEFGLLSMGLYHSVIGLIEGGITAAALYLIATARPEIVERAEAVSG</sequence>
<accession>A0A0W8FJH4</accession>
<dbReference type="AlphaFoldDB" id="A0A0W8FJH4"/>
<dbReference type="Pfam" id="PF01891">
    <property type="entry name" value="CbiM"/>
    <property type="match status" value="1"/>
</dbReference>
<comment type="caution">
    <text evidence="8">The sequence shown here is derived from an EMBL/GenBank/DDBJ whole genome shotgun (WGS) entry which is preliminary data.</text>
</comment>
<dbReference type="PANTHER" id="PTHR34229:SF1">
    <property type="entry name" value="METAL TRANSPORT PROTEIN HI_1621-RELATED"/>
    <property type="match status" value="1"/>
</dbReference>
<evidence type="ECO:0000256" key="4">
    <source>
        <dbReference type="ARBA" id="ARBA00022692"/>
    </source>
</evidence>
<feature type="transmembrane region" description="Helical" evidence="7">
    <location>
        <begin position="68"/>
        <end position="94"/>
    </location>
</feature>
<feature type="transmembrane region" description="Helical" evidence="7">
    <location>
        <begin position="40"/>
        <end position="62"/>
    </location>
</feature>
<name>A0A0W8FJH4_9ZZZZ</name>
<feature type="transmembrane region" description="Helical" evidence="7">
    <location>
        <begin position="169"/>
        <end position="196"/>
    </location>
</feature>
<dbReference type="InterPro" id="IPR002751">
    <property type="entry name" value="CbiM/NikMN"/>
</dbReference>
<proteinExistence type="predicted"/>
<evidence type="ECO:0000256" key="5">
    <source>
        <dbReference type="ARBA" id="ARBA00022989"/>
    </source>
</evidence>
<gene>
    <name evidence="8" type="ORF">ASZ90_009177</name>
</gene>
<evidence type="ECO:0000256" key="7">
    <source>
        <dbReference type="SAM" id="Phobius"/>
    </source>
</evidence>
<comment type="subcellular location">
    <subcellularLocation>
        <location evidence="1">Cell membrane</location>
        <topology evidence="1">Multi-pass membrane protein</topology>
    </subcellularLocation>
</comment>